<feature type="transmembrane region" description="Helical" evidence="1">
    <location>
        <begin position="6"/>
        <end position="24"/>
    </location>
</feature>
<protein>
    <submittedName>
        <fullName evidence="2">Steroid 5-alpha reductase family enzyme</fullName>
    </submittedName>
</protein>
<dbReference type="EMBL" id="FWZT01000003">
    <property type="protein sequence ID" value="SME99724.1"/>
    <property type="molecule type" value="Genomic_DNA"/>
</dbReference>
<dbReference type="PANTHER" id="PTHR32251:SF17">
    <property type="entry name" value="STEROID 5-ALPHA REDUCTASE C-TERMINAL DOMAIN-CONTAINING PROTEIN"/>
    <property type="match status" value="1"/>
</dbReference>
<dbReference type="AlphaFoldDB" id="A0A1Y6B9A9"/>
<dbReference type="InterPro" id="IPR010721">
    <property type="entry name" value="UstE-like"/>
</dbReference>
<dbReference type="PROSITE" id="PS50244">
    <property type="entry name" value="S5A_REDUCTASE"/>
    <property type="match status" value="1"/>
</dbReference>
<evidence type="ECO:0000256" key="1">
    <source>
        <dbReference type="SAM" id="Phobius"/>
    </source>
</evidence>
<dbReference type="Pfam" id="PF06966">
    <property type="entry name" value="DUF1295"/>
    <property type="match status" value="1"/>
</dbReference>
<dbReference type="STRING" id="1513793.SAMN06296036_10326"/>
<feature type="transmembrane region" description="Helical" evidence="1">
    <location>
        <begin position="138"/>
        <end position="156"/>
    </location>
</feature>
<dbReference type="PANTHER" id="PTHR32251">
    <property type="entry name" value="3-OXO-5-ALPHA-STEROID 4-DEHYDROGENASE"/>
    <property type="match status" value="1"/>
</dbReference>
<accession>A0A1Y6B9A9</accession>
<evidence type="ECO:0000313" key="3">
    <source>
        <dbReference type="Proteomes" id="UP000192907"/>
    </source>
</evidence>
<feature type="transmembrane region" description="Helical" evidence="1">
    <location>
        <begin position="193"/>
        <end position="221"/>
    </location>
</feature>
<name>A0A1Y6B9A9_9BACT</name>
<dbReference type="GO" id="GO:0016020">
    <property type="term" value="C:membrane"/>
    <property type="evidence" value="ECO:0007669"/>
    <property type="project" value="TreeGrafter"/>
</dbReference>
<dbReference type="Gene3D" id="1.20.120.1630">
    <property type="match status" value="1"/>
</dbReference>
<keyword evidence="1" id="KW-1133">Transmembrane helix</keyword>
<gene>
    <name evidence="2" type="ORF">SAMN06296036_10326</name>
</gene>
<feature type="transmembrane region" description="Helical" evidence="1">
    <location>
        <begin position="60"/>
        <end position="79"/>
    </location>
</feature>
<dbReference type="RefSeq" id="WP_132316333.1">
    <property type="nucleotide sequence ID" value="NZ_FWZT01000003.1"/>
</dbReference>
<dbReference type="OrthoDB" id="9779233at2"/>
<feature type="transmembrane region" description="Helical" evidence="1">
    <location>
        <begin position="36"/>
        <end position="54"/>
    </location>
</feature>
<evidence type="ECO:0000313" key="2">
    <source>
        <dbReference type="EMBL" id="SME99724.1"/>
    </source>
</evidence>
<feature type="transmembrane region" description="Helical" evidence="1">
    <location>
        <begin position="100"/>
        <end position="126"/>
    </location>
</feature>
<proteinExistence type="predicted"/>
<keyword evidence="3" id="KW-1185">Reference proteome</keyword>
<dbReference type="Proteomes" id="UP000192907">
    <property type="component" value="Unassembled WGS sequence"/>
</dbReference>
<organism evidence="2 3">
    <name type="scientific">Pseudobacteriovorax antillogorgiicola</name>
    <dbReference type="NCBI Taxonomy" id="1513793"/>
    <lineage>
        <taxon>Bacteria</taxon>
        <taxon>Pseudomonadati</taxon>
        <taxon>Bdellovibrionota</taxon>
        <taxon>Oligoflexia</taxon>
        <taxon>Oligoflexales</taxon>
        <taxon>Pseudobacteriovoracaceae</taxon>
        <taxon>Pseudobacteriovorax</taxon>
    </lineage>
</organism>
<sequence length="259" mass="29661">MSGDLLLDCVLSSAALFFLCWLVSLIKKDASIIDSIWGLSFVVHAQVAFWHWSLPSLSQFVMITLVTLWGLRLSYHIAVRSIGKGEDYRYQAMRERNSPGFWWKSLVYIFAFQWLLSVVISAPLFWTMTQDLSEDHSWLVILGSIIWLLGFGFEVVGDRQLKAFKANPENKGQVLDSGLWALTRHPNYFGDGLLWWGYYVLALASGGYLTFFGPLIMSIFLRKVSGVDLLEKRLKKTKPGFEEYMKTTPAFIPDLRKLL</sequence>
<keyword evidence="1" id="KW-0812">Transmembrane</keyword>
<keyword evidence="1" id="KW-0472">Membrane</keyword>
<reference evidence="3" key="1">
    <citation type="submission" date="2017-04" db="EMBL/GenBank/DDBJ databases">
        <authorList>
            <person name="Varghese N."/>
            <person name="Submissions S."/>
        </authorList>
    </citation>
    <scope>NUCLEOTIDE SEQUENCE [LARGE SCALE GENOMIC DNA]</scope>
    <source>
        <strain evidence="3">RKEM611</strain>
    </source>
</reference>